<accession>A0A5A7NQ33</accession>
<name>A0A5A7NQ33_9MICC</name>
<protein>
    <submittedName>
        <fullName evidence="1">Uncharacterized protein</fullName>
    </submittedName>
</protein>
<organism evidence="1 2">
    <name type="scientific">Zafaria cholistanensis</name>
    <dbReference type="NCBI Taxonomy" id="1682741"/>
    <lineage>
        <taxon>Bacteria</taxon>
        <taxon>Bacillati</taxon>
        <taxon>Actinomycetota</taxon>
        <taxon>Actinomycetes</taxon>
        <taxon>Micrococcales</taxon>
        <taxon>Micrococcaceae</taxon>
        <taxon>Zafaria</taxon>
    </lineage>
</organism>
<keyword evidence="2" id="KW-1185">Reference proteome</keyword>
<evidence type="ECO:0000313" key="1">
    <source>
        <dbReference type="EMBL" id="GER22799.1"/>
    </source>
</evidence>
<gene>
    <name evidence="1" type="ORF">NCCP1664_12960</name>
</gene>
<dbReference type="Proteomes" id="UP000325307">
    <property type="component" value="Unassembled WGS sequence"/>
</dbReference>
<proteinExistence type="predicted"/>
<dbReference type="AlphaFoldDB" id="A0A5A7NQ33"/>
<sequence>MEAARASPDAAATAARARRGGCEVNMRLLEFLLTERDQAGRRCSPGCFPGAGSLPSLGEALHEFRHPGAESVGRVHRTGGSRAPEAAPAAFRAQAAVVAAFRVLRKMRSQPASRTAGRG</sequence>
<dbReference type="EMBL" id="BKDJ01000005">
    <property type="protein sequence ID" value="GER22799.1"/>
    <property type="molecule type" value="Genomic_DNA"/>
</dbReference>
<reference evidence="1 2" key="1">
    <citation type="submission" date="2019-09" db="EMBL/GenBank/DDBJ databases">
        <title>Arthrobacter zafarii sp. nov., a moderately thermotolerant and halotolerant actinobacterium isolated from Cholistan desert soil of Pakistan.</title>
        <authorList>
            <person name="Amin A."/>
            <person name="Ahmed I."/>
            <person name="Khalid N."/>
            <person name="Schumann P."/>
            <person name="Busse H.J."/>
            <person name="Khan I.U."/>
            <person name="Li S."/>
            <person name="Li W.J."/>
        </authorList>
    </citation>
    <scope>NUCLEOTIDE SEQUENCE [LARGE SCALE GENOMIC DNA]</scope>
    <source>
        <strain evidence="1 2">NCCP-1664</strain>
    </source>
</reference>
<comment type="caution">
    <text evidence="1">The sequence shown here is derived from an EMBL/GenBank/DDBJ whole genome shotgun (WGS) entry which is preliminary data.</text>
</comment>
<evidence type="ECO:0000313" key="2">
    <source>
        <dbReference type="Proteomes" id="UP000325307"/>
    </source>
</evidence>